<dbReference type="AlphaFoldDB" id="A0AAE4CE74"/>
<dbReference type="GO" id="GO:0030313">
    <property type="term" value="C:cell envelope"/>
    <property type="evidence" value="ECO:0007669"/>
    <property type="project" value="UniProtKB-SubCell"/>
</dbReference>
<evidence type="ECO:0000256" key="2">
    <source>
        <dbReference type="ARBA" id="ARBA00023054"/>
    </source>
</evidence>
<feature type="signal peptide" evidence="4">
    <location>
        <begin position="1"/>
        <end position="22"/>
    </location>
</feature>
<dbReference type="Gene3D" id="1.10.287.470">
    <property type="entry name" value="Helix hairpin bin"/>
    <property type="match status" value="1"/>
</dbReference>
<keyword evidence="7" id="KW-1185">Reference proteome</keyword>
<dbReference type="Pfam" id="PF25954">
    <property type="entry name" value="Beta-barrel_RND_2"/>
    <property type="match status" value="1"/>
</dbReference>
<dbReference type="PANTHER" id="PTHR32347:SF27">
    <property type="entry name" value="RND EFFLUX PUMP MEMBRANE FUSION PROTEIN BARREL-SANDWICH DOMAIN-CONTAINING PROTEIN"/>
    <property type="match status" value="1"/>
</dbReference>
<feature type="region of interest" description="Disordered" evidence="3">
    <location>
        <begin position="134"/>
        <end position="155"/>
    </location>
</feature>
<dbReference type="InterPro" id="IPR058792">
    <property type="entry name" value="Beta-barrel_RND_2"/>
</dbReference>
<comment type="subcellular location">
    <subcellularLocation>
        <location evidence="1">Cell envelope</location>
    </subcellularLocation>
</comment>
<dbReference type="Gene3D" id="2.40.50.100">
    <property type="match status" value="1"/>
</dbReference>
<dbReference type="Gene3D" id="2.40.30.170">
    <property type="match status" value="1"/>
</dbReference>
<evidence type="ECO:0000256" key="1">
    <source>
        <dbReference type="ARBA" id="ARBA00004196"/>
    </source>
</evidence>
<evidence type="ECO:0000259" key="5">
    <source>
        <dbReference type="Pfam" id="PF25954"/>
    </source>
</evidence>
<feature type="chain" id="PRO_5042123632" evidence="4">
    <location>
        <begin position="23"/>
        <end position="465"/>
    </location>
</feature>
<dbReference type="SUPFAM" id="SSF111369">
    <property type="entry name" value="HlyD-like secretion proteins"/>
    <property type="match status" value="1"/>
</dbReference>
<feature type="compositionally biased region" description="Low complexity" evidence="3">
    <location>
        <begin position="134"/>
        <end position="143"/>
    </location>
</feature>
<evidence type="ECO:0000313" key="6">
    <source>
        <dbReference type="EMBL" id="MDR7279779.1"/>
    </source>
</evidence>
<dbReference type="EMBL" id="JAVDYB010000001">
    <property type="protein sequence ID" value="MDR7279779.1"/>
    <property type="molecule type" value="Genomic_DNA"/>
</dbReference>
<gene>
    <name evidence="6" type="ORF">J2S41_006557</name>
</gene>
<evidence type="ECO:0000256" key="4">
    <source>
        <dbReference type="SAM" id="SignalP"/>
    </source>
</evidence>
<feature type="domain" description="CusB-like beta-barrel" evidence="5">
    <location>
        <begin position="328"/>
        <end position="368"/>
    </location>
</feature>
<dbReference type="InterPro" id="IPR050465">
    <property type="entry name" value="UPF0194_transport"/>
</dbReference>
<organism evidence="6 7">
    <name type="scientific">Catenuloplanes atrovinosus</name>
    <dbReference type="NCBI Taxonomy" id="137266"/>
    <lineage>
        <taxon>Bacteria</taxon>
        <taxon>Bacillati</taxon>
        <taxon>Actinomycetota</taxon>
        <taxon>Actinomycetes</taxon>
        <taxon>Micromonosporales</taxon>
        <taxon>Micromonosporaceae</taxon>
        <taxon>Catenuloplanes</taxon>
    </lineage>
</organism>
<accession>A0AAE4CE74</accession>
<comment type="caution">
    <text evidence="6">The sequence shown here is derived from an EMBL/GenBank/DDBJ whole genome shotgun (WGS) entry which is preliminary data.</text>
</comment>
<evidence type="ECO:0000256" key="3">
    <source>
        <dbReference type="SAM" id="MobiDB-lite"/>
    </source>
</evidence>
<keyword evidence="4" id="KW-0732">Signal</keyword>
<reference evidence="6" key="1">
    <citation type="submission" date="2023-07" db="EMBL/GenBank/DDBJ databases">
        <title>Sequencing the genomes of 1000 actinobacteria strains.</title>
        <authorList>
            <person name="Klenk H.-P."/>
        </authorList>
    </citation>
    <scope>NUCLEOTIDE SEQUENCE</scope>
    <source>
        <strain evidence="6">DSM 44707</strain>
    </source>
</reference>
<dbReference type="Gene3D" id="2.40.420.20">
    <property type="match status" value="1"/>
</dbReference>
<sequence>MRIAVGVAVAAVVVAGATTAYALTSGPGATADEPTLVAADTGDVTLAVAATGTLAPARTRSLSFGTSAEVTAVNVRPGDVVRAGDVLAEVDATDAQETVDKAAEDLATAQEDLSTASSTADTDTGTETGCATAAGYATGGTTPTPAPSTGGGPVPAVTVTVTETVTVYVTVPASPSASTSPSPSTTATPAPSTTPSRPSTGPSTGGSGPSTNGGSTNGGTTNGGTTNGGTTNGGTDGGTGGGSTCGGGTDGGPTGGSTGRAGGDAVYNAQKKVTSARLALDEAEEALAGAVIKAPVGGRILSVAGGIGSSAGAGSTFITLGDVGGMEVRAEFPEADAGRLVVGQTASVTLADRPGETFPATVTQVDPVGTATDGMVTYGTLITFDTVPEDVLAGQHAQATVTVSAVSGVLRVPASVVHDVADGAGTVTVRVDGVDERRAVRVGLIGDAYAEIVSGLTTGETVVAS</sequence>
<feature type="compositionally biased region" description="Low complexity" evidence="3">
    <location>
        <begin position="173"/>
        <end position="202"/>
    </location>
</feature>
<dbReference type="RefSeq" id="WP_310373786.1">
    <property type="nucleotide sequence ID" value="NZ_JAVDYB010000001.1"/>
</dbReference>
<feature type="compositionally biased region" description="Gly residues" evidence="3">
    <location>
        <begin position="215"/>
        <end position="262"/>
    </location>
</feature>
<dbReference type="Proteomes" id="UP001183643">
    <property type="component" value="Unassembled WGS sequence"/>
</dbReference>
<dbReference type="PANTHER" id="PTHR32347">
    <property type="entry name" value="EFFLUX SYSTEM COMPONENT YKNX-RELATED"/>
    <property type="match status" value="1"/>
</dbReference>
<proteinExistence type="predicted"/>
<name>A0AAE4CE74_9ACTN</name>
<protein>
    <submittedName>
        <fullName evidence="6">HlyD family secretion protein</fullName>
    </submittedName>
</protein>
<feature type="region of interest" description="Disordered" evidence="3">
    <location>
        <begin position="173"/>
        <end position="263"/>
    </location>
</feature>
<evidence type="ECO:0000313" key="7">
    <source>
        <dbReference type="Proteomes" id="UP001183643"/>
    </source>
</evidence>
<keyword evidence="2" id="KW-0175">Coiled coil</keyword>